<protein>
    <submittedName>
        <fullName evidence="1">Uncharacterized protein</fullName>
    </submittedName>
</protein>
<evidence type="ECO:0000313" key="1">
    <source>
        <dbReference type="EMBL" id="SHF00965.1"/>
    </source>
</evidence>
<proteinExistence type="predicted"/>
<accession>A0A1M4Y5I8</accession>
<organism evidence="1 2">
    <name type="scientific">Arenibacter palladensis</name>
    <dbReference type="NCBI Taxonomy" id="237373"/>
    <lineage>
        <taxon>Bacteria</taxon>
        <taxon>Pseudomonadati</taxon>
        <taxon>Bacteroidota</taxon>
        <taxon>Flavobacteriia</taxon>
        <taxon>Flavobacteriales</taxon>
        <taxon>Flavobacteriaceae</taxon>
        <taxon>Arenibacter</taxon>
    </lineage>
</organism>
<sequence length="121" mass="14116">MEPKMKYLSLHPYVGIIQIRSRVLSQLGFYQAPRAFVLINVRLKFKILSYTKCFKKVNCVTQVSIESIHNNCTWKARSLGNATVHIFGCKGKRYWFKMGWLEELNTTCLKCIGIHLRYIAI</sequence>
<gene>
    <name evidence="1" type="ORF">SAMN03080594_102322</name>
</gene>
<evidence type="ECO:0000313" key="2">
    <source>
        <dbReference type="Proteomes" id="UP000184406"/>
    </source>
</evidence>
<dbReference type="Proteomes" id="UP000184406">
    <property type="component" value="Unassembled WGS sequence"/>
</dbReference>
<dbReference type="EMBL" id="FQUX01000002">
    <property type="protein sequence ID" value="SHF00965.1"/>
    <property type="molecule type" value="Genomic_DNA"/>
</dbReference>
<name>A0A1M4Y5I8_9FLAO</name>
<keyword evidence="2" id="KW-1185">Reference proteome</keyword>
<dbReference type="AlphaFoldDB" id="A0A1M4Y5I8"/>
<reference evidence="2" key="1">
    <citation type="submission" date="2016-11" db="EMBL/GenBank/DDBJ databases">
        <authorList>
            <person name="Varghese N."/>
            <person name="Submissions S."/>
        </authorList>
    </citation>
    <scope>NUCLEOTIDE SEQUENCE [LARGE SCALE GENOMIC DNA]</scope>
    <source>
        <strain evidence="2">DSM 17539</strain>
    </source>
</reference>